<keyword evidence="1 2" id="KW-0597">Phosphoprotein</keyword>
<dbReference type="SMART" id="SM00448">
    <property type="entry name" value="REC"/>
    <property type="match status" value="1"/>
</dbReference>
<sequence length="244" mass="27624">MKDKISILIVEDDMIIAANISLQLNTLGYEVLGIVTRGEAALEYVVGTPPDILLMDINLKGKMDGIETARAIQETKDIPLIYLTANTDEATFAKAKSTKPRAFIAKPFNKLNLHRTVELVADQLNTERPSATTPVPELKVMDDRIFIRRHGRMQKLLLDHIHYIVADRNYCCLTTKSGDFVLCHSLKTIQEHLPPSQFIRVHRSYMVNIKSLDSIADDHLVIDKKTIPLSKSYKALLYDRIQTI</sequence>
<dbReference type="EMBL" id="FQYU01000003">
    <property type="protein sequence ID" value="SHJ20147.1"/>
    <property type="molecule type" value="Genomic_DNA"/>
</dbReference>
<dbReference type="OrthoDB" id="2962330at2"/>
<dbReference type="GO" id="GO:0000160">
    <property type="term" value="P:phosphorelay signal transduction system"/>
    <property type="evidence" value="ECO:0007669"/>
    <property type="project" value="InterPro"/>
</dbReference>
<evidence type="ECO:0000259" key="3">
    <source>
        <dbReference type="PROSITE" id="PS50110"/>
    </source>
</evidence>
<dbReference type="PROSITE" id="PS50930">
    <property type="entry name" value="HTH_LYTTR"/>
    <property type="match status" value="1"/>
</dbReference>
<dbReference type="PROSITE" id="PS50110">
    <property type="entry name" value="RESPONSE_REGULATORY"/>
    <property type="match status" value="1"/>
</dbReference>
<dbReference type="GO" id="GO:0003677">
    <property type="term" value="F:DNA binding"/>
    <property type="evidence" value="ECO:0007669"/>
    <property type="project" value="InterPro"/>
</dbReference>
<dbReference type="Gene3D" id="2.40.50.1020">
    <property type="entry name" value="LytTr DNA-binding domain"/>
    <property type="match status" value="1"/>
</dbReference>
<dbReference type="Proteomes" id="UP000184543">
    <property type="component" value="Unassembled WGS sequence"/>
</dbReference>
<evidence type="ECO:0000256" key="1">
    <source>
        <dbReference type="ARBA" id="ARBA00022553"/>
    </source>
</evidence>
<dbReference type="InterPro" id="IPR001789">
    <property type="entry name" value="Sig_transdc_resp-reg_receiver"/>
</dbReference>
<dbReference type="InterPro" id="IPR007492">
    <property type="entry name" value="LytTR_DNA-bd_dom"/>
</dbReference>
<feature type="domain" description="Response regulatory" evidence="3">
    <location>
        <begin position="6"/>
        <end position="121"/>
    </location>
</feature>
<dbReference type="InterPro" id="IPR050595">
    <property type="entry name" value="Bact_response_regulator"/>
</dbReference>
<dbReference type="Pfam" id="PF04397">
    <property type="entry name" value="LytTR"/>
    <property type="match status" value="1"/>
</dbReference>
<feature type="domain" description="HTH LytTR-type" evidence="4">
    <location>
        <begin position="145"/>
        <end position="243"/>
    </location>
</feature>
<accession>A0A1M6HD53</accession>
<dbReference type="STRING" id="192903.SAMN04488513_1037"/>
<dbReference type="Pfam" id="PF00072">
    <property type="entry name" value="Response_reg"/>
    <property type="match status" value="1"/>
</dbReference>
<dbReference type="RefSeq" id="WP_072992901.1">
    <property type="nucleotide sequence ID" value="NZ_FQYU01000003.1"/>
</dbReference>
<proteinExistence type="predicted"/>
<dbReference type="AlphaFoldDB" id="A0A1M6HD53"/>
<evidence type="ECO:0000313" key="5">
    <source>
        <dbReference type="EMBL" id="SHJ20147.1"/>
    </source>
</evidence>
<evidence type="ECO:0000259" key="4">
    <source>
        <dbReference type="PROSITE" id="PS50930"/>
    </source>
</evidence>
<keyword evidence="6" id="KW-1185">Reference proteome</keyword>
<feature type="modified residue" description="4-aspartylphosphate" evidence="2">
    <location>
        <position position="56"/>
    </location>
</feature>
<evidence type="ECO:0000313" key="6">
    <source>
        <dbReference type="Proteomes" id="UP000184543"/>
    </source>
</evidence>
<evidence type="ECO:0000256" key="2">
    <source>
        <dbReference type="PROSITE-ProRule" id="PRU00169"/>
    </source>
</evidence>
<dbReference type="CDD" id="cd17534">
    <property type="entry name" value="REC_DC-like"/>
    <property type="match status" value="1"/>
</dbReference>
<dbReference type="InterPro" id="IPR011006">
    <property type="entry name" value="CheY-like_superfamily"/>
</dbReference>
<dbReference type="SUPFAM" id="SSF52172">
    <property type="entry name" value="CheY-like"/>
    <property type="match status" value="1"/>
</dbReference>
<reference evidence="6" key="1">
    <citation type="submission" date="2016-11" db="EMBL/GenBank/DDBJ databases">
        <authorList>
            <person name="Varghese N."/>
            <person name="Submissions S."/>
        </authorList>
    </citation>
    <scope>NUCLEOTIDE SEQUENCE [LARGE SCALE GENOMIC DNA]</scope>
    <source>
        <strain evidence="6">DSM 19858</strain>
    </source>
</reference>
<dbReference type="Gene3D" id="3.40.50.2300">
    <property type="match status" value="1"/>
</dbReference>
<dbReference type="SMART" id="SM00850">
    <property type="entry name" value="LytTR"/>
    <property type="match status" value="1"/>
</dbReference>
<protein>
    <submittedName>
        <fullName evidence="5">Two component transcriptional regulator, LytTR family</fullName>
    </submittedName>
</protein>
<organism evidence="5 6">
    <name type="scientific">Pseudozobellia thermophila</name>
    <dbReference type="NCBI Taxonomy" id="192903"/>
    <lineage>
        <taxon>Bacteria</taxon>
        <taxon>Pseudomonadati</taxon>
        <taxon>Bacteroidota</taxon>
        <taxon>Flavobacteriia</taxon>
        <taxon>Flavobacteriales</taxon>
        <taxon>Flavobacteriaceae</taxon>
        <taxon>Pseudozobellia</taxon>
    </lineage>
</organism>
<dbReference type="PANTHER" id="PTHR44591:SF3">
    <property type="entry name" value="RESPONSE REGULATORY DOMAIN-CONTAINING PROTEIN"/>
    <property type="match status" value="1"/>
</dbReference>
<name>A0A1M6HD53_9FLAO</name>
<gene>
    <name evidence="5" type="ORF">SAMN04488513_1037</name>
</gene>
<dbReference type="PANTHER" id="PTHR44591">
    <property type="entry name" value="STRESS RESPONSE REGULATOR PROTEIN 1"/>
    <property type="match status" value="1"/>
</dbReference>